<evidence type="ECO:0000313" key="2">
    <source>
        <dbReference type="EMBL" id="KAF2130650.1"/>
    </source>
</evidence>
<dbReference type="GeneID" id="54403240"/>
<keyword evidence="3" id="KW-1185">Reference proteome</keyword>
<proteinExistence type="predicted"/>
<gene>
    <name evidence="2" type="ORF">P153DRAFT_258824</name>
</gene>
<evidence type="ECO:0000313" key="3">
    <source>
        <dbReference type="Proteomes" id="UP000799771"/>
    </source>
</evidence>
<sequence length="114" mass="13291">RILRLEPGQEDDPIQCSLIHVDLDTSPVFEAVSYVWGDATDKLRITCNDRRIKITRNLFHALTMFRYPDRTRDLWADALCINQFNLKERSSQVQLMSRIYSGAKAVLVWLGHEQ</sequence>
<feature type="non-terminal residue" evidence="2">
    <location>
        <position position="1"/>
    </location>
</feature>
<reference evidence="2" key="1">
    <citation type="journal article" date="2020" name="Stud. Mycol.">
        <title>101 Dothideomycetes genomes: a test case for predicting lifestyles and emergence of pathogens.</title>
        <authorList>
            <person name="Haridas S."/>
            <person name="Albert R."/>
            <person name="Binder M."/>
            <person name="Bloem J."/>
            <person name="Labutti K."/>
            <person name="Salamov A."/>
            <person name="Andreopoulos B."/>
            <person name="Baker S."/>
            <person name="Barry K."/>
            <person name="Bills G."/>
            <person name="Bluhm B."/>
            <person name="Cannon C."/>
            <person name="Castanera R."/>
            <person name="Culley D."/>
            <person name="Daum C."/>
            <person name="Ezra D."/>
            <person name="Gonzalez J."/>
            <person name="Henrissat B."/>
            <person name="Kuo A."/>
            <person name="Liang C."/>
            <person name="Lipzen A."/>
            <person name="Lutzoni F."/>
            <person name="Magnuson J."/>
            <person name="Mondo S."/>
            <person name="Nolan M."/>
            <person name="Ohm R."/>
            <person name="Pangilinan J."/>
            <person name="Park H.-J."/>
            <person name="Ramirez L."/>
            <person name="Alfaro M."/>
            <person name="Sun H."/>
            <person name="Tritt A."/>
            <person name="Yoshinaga Y."/>
            <person name="Zwiers L.-H."/>
            <person name="Turgeon B."/>
            <person name="Goodwin S."/>
            <person name="Spatafora J."/>
            <person name="Crous P."/>
            <person name="Grigoriev I."/>
        </authorList>
    </citation>
    <scope>NUCLEOTIDE SEQUENCE</scope>
    <source>
        <strain evidence="2">CBS 119687</strain>
    </source>
</reference>
<organism evidence="2 3">
    <name type="scientific">Dothidotthia symphoricarpi CBS 119687</name>
    <dbReference type="NCBI Taxonomy" id="1392245"/>
    <lineage>
        <taxon>Eukaryota</taxon>
        <taxon>Fungi</taxon>
        <taxon>Dikarya</taxon>
        <taxon>Ascomycota</taxon>
        <taxon>Pezizomycotina</taxon>
        <taxon>Dothideomycetes</taxon>
        <taxon>Pleosporomycetidae</taxon>
        <taxon>Pleosporales</taxon>
        <taxon>Dothidotthiaceae</taxon>
        <taxon>Dothidotthia</taxon>
    </lineage>
</organism>
<dbReference type="AlphaFoldDB" id="A0A6A6AFU1"/>
<dbReference type="PANTHER" id="PTHR24148:SF64">
    <property type="entry name" value="HETEROKARYON INCOMPATIBILITY DOMAIN-CONTAINING PROTEIN"/>
    <property type="match status" value="1"/>
</dbReference>
<dbReference type="PANTHER" id="PTHR24148">
    <property type="entry name" value="ANKYRIN REPEAT DOMAIN-CONTAINING PROTEIN 39 HOMOLOG-RELATED"/>
    <property type="match status" value="1"/>
</dbReference>
<evidence type="ECO:0000259" key="1">
    <source>
        <dbReference type="Pfam" id="PF06985"/>
    </source>
</evidence>
<dbReference type="InterPro" id="IPR052895">
    <property type="entry name" value="HetReg/Transcr_Mod"/>
</dbReference>
<feature type="domain" description="Heterokaryon incompatibility" evidence="1">
    <location>
        <begin position="29"/>
        <end position="113"/>
    </location>
</feature>
<dbReference type="InterPro" id="IPR010730">
    <property type="entry name" value="HET"/>
</dbReference>
<feature type="non-terminal residue" evidence="2">
    <location>
        <position position="114"/>
    </location>
</feature>
<dbReference type="Proteomes" id="UP000799771">
    <property type="component" value="Unassembled WGS sequence"/>
</dbReference>
<protein>
    <submittedName>
        <fullName evidence="2">HET-domain-containing protein</fullName>
    </submittedName>
</protein>
<name>A0A6A6AFU1_9PLEO</name>
<dbReference type="Pfam" id="PF06985">
    <property type="entry name" value="HET"/>
    <property type="match status" value="1"/>
</dbReference>
<dbReference type="OrthoDB" id="2157530at2759"/>
<dbReference type="EMBL" id="ML977504">
    <property type="protein sequence ID" value="KAF2130650.1"/>
    <property type="molecule type" value="Genomic_DNA"/>
</dbReference>
<dbReference type="RefSeq" id="XP_033525037.1">
    <property type="nucleotide sequence ID" value="XM_033662808.1"/>
</dbReference>
<accession>A0A6A6AFU1</accession>